<keyword evidence="2" id="KW-1185">Reference proteome</keyword>
<organism evidence="1 2">
    <name type="scientific">Massilia agri</name>
    <dbReference type="NCBI Taxonomy" id="1886785"/>
    <lineage>
        <taxon>Bacteria</taxon>
        <taxon>Pseudomonadati</taxon>
        <taxon>Pseudomonadota</taxon>
        <taxon>Betaproteobacteria</taxon>
        <taxon>Burkholderiales</taxon>
        <taxon>Oxalobacteraceae</taxon>
        <taxon>Telluria group</taxon>
        <taxon>Massilia</taxon>
    </lineage>
</organism>
<accession>A0ABT2AN49</accession>
<dbReference type="EMBL" id="JANUHA010000010">
    <property type="protein sequence ID" value="MCS0597634.1"/>
    <property type="molecule type" value="Genomic_DNA"/>
</dbReference>
<dbReference type="RefSeq" id="WP_258828658.1">
    <property type="nucleotide sequence ID" value="NZ_JANUHA010000010.1"/>
</dbReference>
<evidence type="ECO:0000313" key="2">
    <source>
        <dbReference type="Proteomes" id="UP001206572"/>
    </source>
</evidence>
<dbReference type="Gene3D" id="1.10.10.10">
    <property type="entry name" value="Winged helix-like DNA-binding domain superfamily/Winged helix DNA-binding domain"/>
    <property type="match status" value="1"/>
</dbReference>
<comment type="caution">
    <text evidence="1">The sequence shown here is derived from an EMBL/GenBank/DDBJ whole genome shotgun (WGS) entry which is preliminary data.</text>
</comment>
<name>A0ABT2AN49_9BURK</name>
<sequence>MSIKEKLNQHFDQKEIDVYFRDINKVLNVCKNSYKESRKLIILSDEYNGDQKLKMIEMIDVLYSNKRRELVTSDYDGKVYTQLFFSDFLKFINTNDLTMNEFKIILAVYEMLKRNDKFGNVLLSCNLTSLAKAANVSYKNINKTITSLIEKNILTREEKDLYLNYKYFFRGTKLDYDLYKDLYNDLQAKEDDLIFTE</sequence>
<reference evidence="1 2" key="1">
    <citation type="submission" date="2022-08" db="EMBL/GenBank/DDBJ databases">
        <title>Reclassification of Massilia species as members of the genera Telluria, Duganella, Pseudoduganella, Mokoshia gen. nov. and Zemynaea gen. nov. using orthogonal and non-orthogonal genome-based approaches.</title>
        <authorList>
            <person name="Bowman J.P."/>
        </authorList>
    </citation>
    <scope>NUCLEOTIDE SEQUENCE [LARGE SCALE GENOMIC DNA]</scope>
    <source>
        <strain evidence="1 2">JCM 31661</strain>
    </source>
</reference>
<evidence type="ECO:0000313" key="1">
    <source>
        <dbReference type="EMBL" id="MCS0597634.1"/>
    </source>
</evidence>
<dbReference type="Proteomes" id="UP001206572">
    <property type="component" value="Unassembled WGS sequence"/>
</dbReference>
<proteinExistence type="predicted"/>
<dbReference type="InterPro" id="IPR036388">
    <property type="entry name" value="WH-like_DNA-bd_sf"/>
</dbReference>
<protein>
    <submittedName>
        <fullName evidence="1">Replication protein</fullName>
    </submittedName>
</protein>
<gene>
    <name evidence="1" type="ORF">NX780_14890</name>
</gene>